<dbReference type="Gene3D" id="1.20.1740.10">
    <property type="entry name" value="Amino acid/polyamine transporter I"/>
    <property type="match status" value="1"/>
</dbReference>
<evidence type="ECO:0000256" key="5">
    <source>
        <dbReference type="SAM" id="Phobius"/>
    </source>
</evidence>
<feature type="transmembrane region" description="Helical" evidence="5">
    <location>
        <begin position="306"/>
        <end position="328"/>
    </location>
</feature>
<evidence type="ECO:0000256" key="4">
    <source>
        <dbReference type="ARBA" id="ARBA00023136"/>
    </source>
</evidence>
<dbReference type="GO" id="GO:0015171">
    <property type="term" value="F:amino acid transmembrane transporter activity"/>
    <property type="evidence" value="ECO:0007669"/>
    <property type="project" value="TreeGrafter"/>
</dbReference>
<evidence type="ECO:0000256" key="2">
    <source>
        <dbReference type="ARBA" id="ARBA00022692"/>
    </source>
</evidence>
<feature type="transmembrane region" description="Helical" evidence="5">
    <location>
        <begin position="226"/>
        <end position="248"/>
    </location>
</feature>
<protein>
    <submittedName>
        <fullName evidence="7">Related to general amino acid permease</fullName>
    </submittedName>
</protein>
<organism evidence="7 8">
    <name type="scientific">Phialocephala subalpina</name>
    <dbReference type="NCBI Taxonomy" id="576137"/>
    <lineage>
        <taxon>Eukaryota</taxon>
        <taxon>Fungi</taxon>
        <taxon>Dikarya</taxon>
        <taxon>Ascomycota</taxon>
        <taxon>Pezizomycotina</taxon>
        <taxon>Leotiomycetes</taxon>
        <taxon>Helotiales</taxon>
        <taxon>Mollisiaceae</taxon>
        <taxon>Phialocephala</taxon>
        <taxon>Phialocephala fortinii species complex</taxon>
    </lineage>
</organism>
<feature type="domain" description="Amino acid permease/ SLC12A" evidence="6">
    <location>
        <begin position="2"/>
        <end position="348"/>
    </location>
</feature>
<dbReference type="Proteomes" id="UP000184330">
    <property type="component" value="Unassembled WGS sequence"/>
</dbReference>
<dbReference type="PANTHER" id="PTHR43341:SF39">
    <property type="entry name" value="AMINO ACID TRANSPORTER (EUROFUNG)-RELATED"/>
    <property type="match status" value="1"/>
</dbReference>
<reference evidence="7 8" key="1">
    <citation type="submission" date="2016-03" db="EMBL/GenBank/DDBJ databases">
        <authorList>
            <person name="Ploux O."/>
        </authorList>
    </citation>
    <scope>NUCLEOTIDE SEQUENCE [LARGE SCALE GENOMIC DNA]</scope>
    <source>
        <strain evidence="7 8">UAMH 11012</strain>
    </source>
</reference>
<sequence>MPVEISAAAVVIGFWDATTNPGVWITVLIVLIVFLNLFVVGIYGEAEFIFASIKIPTIVGLILLALILDLGGGPKHDRLGFRYWKNPGAMVEYCTTGSTGRFLGFFSVLINAAFSYAGVEVVAIAAGETEYPRENIPKAVRRVFWRILFFYTLGSLAIGALVPSNDATLLKARASGVQNGATSPWVIAIVRAGIPTSSANLFFFTGSRYMYALAVQKQAPAIFTKCIKAGVPIYGVGITAIFSLLTYLSLSSGPNQVFLWLQSLTIMATLLTWTSICVTYIQFRRALAVQGIGRDTLVFKVSFQPYGAWFALVFFVVIIIFDGFSVFFPGQWDVYDFVTAYIGIPVFFRDVCVLESFQRNEVACFFRSGYSF</sequence>
<dbReference type="OrthoDB" id="3900342at2759"/>
<dbReference type="STRING" id="576137.A0A1L7X303"/>
<keyword evidence="3 5" id="KW-1133">Transmembrane helix</keyword>
<feature type="transmembrane region" description="Helical" evidence="5">
    <location>
        <begin position="102"/>
        <end position="123"/>
    </location>
</feature>
<dbReference type="PIRSF" id="PIRSF006060">
    <property type="entry name" value="AA_transporter"/>
    <property type="match status" value="1"/>
</dbReference>
<accession>A0A1L7X303</accession>
<dbReference type="PANTHER" id="PTHR43341">
    <property type="entry name" value="AMINO ACID PERMEASE"/>
    <property type="match status" value="1"/>
</dbReference>
<evidence type="ECO:0000256" key="3">
    <source>
        <dbReference type="ARBA" id="ARBA00022989"/>
    </source>
</evidence>
<keyword evidence="4 5" id="KW-0472">Membrane</keyword>
<feature type="transmembrane region" description="Helical" evidence="5">
    <location>
        <begin position="23"/>
        <end position="43"/>
    </location>
</feature>
<proteinExistence type="predicted"/>
<evidence type="ECO:0000259" key="6">
    <source>
        <dbReference type="Pfam" id="PF00324"/>
    </source>
</evidence>
<dbReference type="AlphaFoldDB" id="A0A1L7X303"/>
<feature type="transmembrane region" description="Helical" evidence="5">
    <location>
        <begin position="143"/>
        <end position="162"/>
    </location>
</feature>
<feature type="transmembrane region" description="Helical" evidence="5">
    <location>
        <begin position="260"/>
        <end position="281"/>
    </location>
</feature>
<dbReference type="Pfam" id="PF00324">
    <property type="entry name" value="AA_permease"/>
    <property type="match status" value="1"/>
</dbReference>
<evidence type="ECO:0000313" key="8">
    <source>
        <dbReference type="Proteomes" id="UP000184330"/>
    </source>
</evidence>
<evidence type="ECO:0000313" key="7">
    <source>
        <dbReference type="EMBL" id="CZR59425.1"/>
    </source>
</evidence>
<keyword evidence="2 5" id="KW-0812">Transmembrane</keyword>
<dbReference type="GO" id="GO:0016020">
    <property type="term" value="C:membrane"/>
    <property type="evidence" value="ECO:0007669"/>
    <property type="project" value="UniProtKB-SubCell"/>
</dbReference>
<dbReference type="EMBL" id="FJOG01000014">
    <property type="protein sequence ID" value="CZR59425.1"/>
    <property type="molecule type" value="Genomic_DNA"/>
</dbReference>
<keyword evidence="8" id="KW-1185">Reference proteome</keyword>
<dbReference type="InterPro" id="IPR004841">
    <property type="entry name" value="AA-permease/SLC12A_dom"/>
</dbReference>
<name>A0A1L7X303_9HELO</name>
<feature type="transmembrane region" description="Helical" evidence="5">
    <location>
        <begin position="182"/>
        <end position="205"/>
    </location>
</feature>
<comment type="subcellular location">
    <subcellularLocation>
        <location evidence="1">Membrane</location>
        <topology evidence="1">Multi-pass membrane protein</topology>
    </subcellularLocation>
</comment>
<dbReference type="InterPro" id="IPR050524">
    <property type="entry name" value="APC_YAT"/>
</dbReference>
<gene>
    <name evidence="7" type="ORF">PAC_09317</name>
</gene>
<feature type="transmembrane region" description="Helical" evidence="5">
    <location>
        <begin position="48"/>
        <end position="68"/>
    </location>
</feature>
<evidence type="ECO:0000256" key="1">
    <source>
        <dbReference type="ARBA" id="ARBA00004141"/>
    </source>
</evidence>